<dbReference type="Pfam" id="PF00786">
    <property type="entry name" value="PBD"/>
    <property type="match status" value="1"/>
</dbReference>
<feature type="region of interest" description="Disordered" evidence="3">
    <location>
        <begin position="216"/>
        <end position="367"/>
    </location>
</feature>
<evidence type="ECO:0000256" key="3">
    <source>
        <dbReference type="SAM" id="MobiDB-lite"/>
    </source>
</evidence>
<evidence type="ECO:0000256" key="1">
    <source>
        <dbReference type="ARBA" id="ARBA00004184"/>
    </source>
</evidence>
<dbReference type="GeneTree" id="ENSGT00940000160068"/>
<reference evidence="7 8" key="2">
    <citation type="submission" date="2025-04" db="UniProtKB">
        <authorList>
            <consortium name="RefSeq"/>
        </authorList>
    </citation>
    <scope>IDENTIFICATION</scope>
</reference>
<evidence type="ECO:0000313" key="7">
    <source>
        <dbReference type="RefSeq" id="XP_008294595.1"/>
    </source>
</evidence>
<dbReference type="PANTHER" id="PTHR15344:SF22">
    <property type="entry name" value="CDC42 EFFECTOR PROTEIN (RHO GTPASE-BINDING) 1B"/>
    <property type="match status" value="1"/>
</dbReference>
<gene>
    <name evidence="7 8 9 10" type="primary">cdc42ep1</name>
</gene>
<feature type="compositionally biased region" description="Acidic residues" evidence="3">
    <location>
        <begin position="230"/>
        <end position="246"/>
    </location>
</feature>
<dbReference type="CTD" id="100007808"/>
<protein>
    <submittedName>
        <fullName evidence="5 7">CDC42 effector protein 1</fullName>
    </submittedName>
</protein>
<dbReference type="PROSITE" id="PS50108">
    <property type="entry name" value="CRIB"/>
    <property type="match status" value="1"/>
</dbReference>
<feature type="region of interest" description="Disordered" evidence="3">
    <location>
        <begin position="1"/>
        <end position="25"/>
    </location>
</feature>
<dbReference type="RefSeq" id="XP_008294596.1">
    <property type="nucleotide sequence ID" value="XM_008296374.1"/>
</dbReference>
<dbReference type="RefSeq" id="XP_008294598.1">
    <property type="nucleotide sequence ID" value="XM_008296376.1"/>
</dbReference>
<dbReference type="RefSeq" id="XP_008294597.1">
    <property type="nucleotide sequence ID" value="XM_008296375.1"/>
</dbReference>
<dbReference type="AlphaFoldDB" id="A0A3B5B153"/>
<feature type="compositionally biased region" description="Low complexity" evidence="3">
    <location>
        <begin position="338"/>
        <end position="351"/>
    </location>
</feature>
<dbReference type="GO" id="GO:0008360">
    <property type="term" value="P:regulation of cell shape"/>
    <property type="evidence" value="ECO:0007669"/>
    <property type="project" value="TreeGrafter"/>
</dbReference>
<dbReference type="InterPro" id="IPR051296">
    <property type="entry name" value="Cdc42_Effector_BORG/CEP"/>
</dbReference>
<dbReference type="RefSeq" id="XP_008294595.1">
    <property type="nucleotide sequence ID" value="XM_008296373.1"/>
</dbReference>
<dbReference type="Pfam" id="PF14957">
    <property type="entry name" value="BORG_CEP"/>
    <property type="match status" value="1"/>
</dbReference>
<dbReference type="Proteomes" id="UP000694891">
    <property type="component" value="Unplaced"/>
</dbReference>
<accession>A0A3B5B153</accession>
<comment type="similarity">
    <text evidence="2">Belongs to the BORG/CEP family.</text>
</comment>
<dbReference type="GO" id="GO:0031267">
    <property type="term" value="F:small GTPase binding"/>
    <property type="evidence" value="ECO:0007669"/>
    <property type="project" value="TreeGrafter"/>
</dbReference>
<dbReference type="GO" id="GO:0007266">
    <property type="term" value="P:Rho protein signal transduction"/>
    <property type="evidence" value="ECO:0007669"/>
    <property type="project" value="TreeGrafter"/>
</dbReference>
<feature type="compositionally biased region" description="Polar residues" evidence="3">
    <location>
        <begin position="247"/>
        <end position="262"/>
    </location>
</feature>
<evidence type="ECO:0000313" key="6">
    <source>
        <dbReference type="Proteomes" id="UP000694891"/>
    </source>
</evidence>
<dbReference type="InterPro" id="IPR029273">
    <property type="entry name" value="Cdc42_effect-like"/>
</dbReference>
<proteinExistence type="inferred from homology"/>
<dbReference type="GO" id="GO:0030838">
    <property type="term" value="P:positive regulation of actin filament polymerization"/>
    <property type="evidence" value="ECO:0007669"/>
    <property type="project" value="TreeGrafter"/>
</dbReference>
<dbReference type="Ensembl" id="ENSSPAT00000026914.1">
    <property type="protein sequence ID" value="ENSSPAP00000026481.1"/>
    <property type="gene ID" value="ENSSPAG00000019975.1"/>
</dbReference>
<feature type="region of interest" description="Disordered" evidence="3">
    <location>
        <begin position="57"/>
        <end position="108"/>
    </location>
</feature>
<feature type="compositionally biased region" description="Low complexity" evidence="3">
    <location>
        <begin position="271"/>
        <end position="282"/>
    </location>
</feature>
<dbReference type="InterPro" id="IPR000095">
    <property type="entry name" value="CRIB_dom"/>
</dbReference>
<evidence type="ECO:0000256" key="2">
    <source>
        <dbReference type="ARBA" id="ARBA00010770"/>
    </source>
</evidence>
<dbReference type="OrthoDB" id="9887345at2759"/>
<evidence type="ECO:0000313" key="5">
    <source>
        <dbReference type="Ensembl" id="ENSSPAP00000026481.1"/>
    </source>
</evidence>
<dbReference type="SMART" id="SM00285">
    <property type="entry name" value="PBD"/>
    <property type="match status" value="1"/>
</dbReference>
<dbReference type="GO" id="GO:0012505">
    <property type="term" value="C:endomembrane system"/>
    <property type="evidence" value="ECO:0007669"/>
    <property type="project" value="UniProtKB-SubCell"/>
</dbReference>
<evidence type="ECO:0000313" key="10">
    <source>
        <dbReference type="RefSeq" id="XP_008294598.1"/>
    </source>
</evidence>
<dbReference type="PANTHER" id="PTHR15344">
    <property type="entry name" value="CDC42 EFFECTOR PROTEIN BORG"/>
    <property type="match status" value="1"/>
</dbReference>
<reference evidence="5" key="1">
    <citation type="submission" date="2023-09" db="UniProtKB">
        <authorList>
            <consortium name="Ensembl"/>
        </authorList>
    </citation>
    <scope>IDENTIFICATION</scope>
</reference>
<comment type="subcellular location">
    <subcellularLocation>
        <location evidence="1">Endomembrane system</location>
        <topology evidence="1">Peripheral membrane protein</topology>
    </subcellularLocation>
</comment>
<feature type="domain" description="CRIB" evidence="4">
    <location>
        <begin position="31"/>
        <end position="45"/>
    </location>
</feature>
<dbReference type="STRING" id="144197.ENSSPAP00000026481"/>
<organism evidence="5">
    <name type="scientific">Stegastes partitus</name>
    <name type="common">bicolor damselfish</name>
    <dbReference type="NCBI Taxonomy" id="144197"/>
    <lineage>
        <taxon>Eukaryota</taxon>
        <taxon>Metazoa</taxon>
        <taxon>Chordata</taxon>
        <taxon>Craniata</taxon>
        <taxon>Vertebrata</taxon>
        <taxon>Euteleostomi</taxon>
        <taxon>Actinopterygii</taxon>
        <taxon>Neopterygii</taxon>
        <taxon>Teleostei</taxon>
        <taxon>Neoteleostei</taxon>
        <taxon>Acanthomorphata</taxon>
        <taxon>Ovalentaria</taxon>
        <taxon>Pomacentridae</taxon>
        <taxon>Stegastes</taxon>
    </lineage>
</organism>
<evidence type="ECO:0000313" key="8">
    <source>
        <dbReference type="RefSeq" id="XP_008294596.1"/>
    </source>
</evidence>
<dbReference type="GO" id="GO:0031274">
    <property type="term" value="P:positive regulation of pseudopodium assembly"/>
    <property type="evidence" value="ECO:0007669"/>
    <property type="project" value="TreeGrafter"/>
</dbReference>
<dbReference type="GO" id="GO:0005737">
    <property type="term" value="C:cytoplasm"/>
    <property type="evidence" value="ECO:0007669"/>
    <property type="project" value="UniProtKB-ARBA"/>
</dbReference>
<name>A0A3B5B153_9TELE</name>
<sequence length="367" mass="39373">MSLGKLPGIKGLVSGSQGKRRFKSDLSVDMISPPLGDFRHTMHVGRGGDVFGDTSFLSNYGGNREPGSPDSANSSKTTGFFTRTFRHVRKNSGPRPRGGSRDLSSPPPDISPIIKNAISLPQLNVDSPNGCLQRGLFPSSISSTDDSFYTYGLESGFVTLPRLSRLDRQFQDGDVRKGSLPEGSGITLTRSDSLTSFTVDLGPSLMAEMLSLMDNPSCLQTSNHSRAAGEEEEEERGKEEEDDDGSLTETPVQTPAVTSPSASMCRGAFGRSSNNRRSCSSNWTDQEEDGRSARTPDVSAGSPLTAEPAMEAERFQRAADVLSRHYGGGSFTKGVRRSSSSSSSSPAFSPSHKTPCALNEEEEEIKV</sequence>
<dbReference type="GO" id="GO:0005856">
    <property type="term" value="C:cytoskeleton"/>
    <property type="evidence" value="ECO:0007669"/>
    <property type="project" value="TreeGrafter"/>
</dbReference>
<feature type="compositionally biased region" description="Polar residues" evidence="3">
    <location>
        <begin position="70"/>
        <end position="81"/>
    </location>
</feature>
<keyword evidence="6" id="KW-1185">Reference proteome</keyword>
<evidence type="ECO:0000259" key="4">
    <source>
        <dbReference type="PROSITE" id="PS50108"/>
    </source>
</evidence>
<dbReference type="GO" id="GO:0005886">
    <property type="term" value="C:plasma membrane"/>
    <property type="evidence" value="ECO:0007669"/>
    <property type="project" value="TreeGrafter"/>
</dbReference>
<dbReference type="GeneID" id="103368118"/>
<evidence type="ECO:0000313" key="9">
    <source>
        <dbReference type="RefSeq" id="XP_008294597.1"/>
    </source>
</evidence>